<dbReference type="SUPFAM" id="SSF46785">
    <property type="entry name" value="Winged helix' DNA-binding domain"/>
    <property type="match status" value="1"/>
</dbReference>
<dbReference type="Gene3D" id="1.10.10.10">
    <property type="entry name" value="Winged helix-like DNA-binding domain superfamily/Winged helix DNA-binding domain"/>
    <property type="match status" value="1"/>
</dbReference>
<dbReference type="GO" id="GO:0045892">
    <property type="term" value="P:negative regulation of DNA-templated transcription"/>
    <property type="evidence" value="ECO:0007669"/>
    <property type="project" value="TreeGrafter"/>
</dbReference>
<dbReference type="AlphaFoldDB" id="A0A917LWH7"/>
<proteinExistence type="inferred from homology"/>
<keyword evidence="9" id="KW-0238">DNA-binding</keyword>
<evidence type="ECO:0000256" key="7">
    <source>
        <dbReference type="ARBA" id="ARBA00022833"/>
    </source>
</evidence>
<dbReference type="InterPro" id="IPR043135">
    <property type="entry name" value="Fur_C"/>
</dbReference>
<dbReference type="Pfam" id="PF01475">
    <property type="entry name" value="FUR"/>
    <property type="match status" value="1"/>
</dbReference>
<evidence type="ECO:0000256" key="5">
    <source>
        <dbReference type="ARBA" id="ARBA00022491"/>
    </source>
</evidence>
<dbReference type="InterPro" id="IPR036390">
    <property type="entry name" value="WH_DNA-bd_sf"/>
</dbReference>
<protein>
    <submittedName>
        <fullName evidence="13">Transcriptional repressor</fullName>
    </submittedName>
</protein>
<evidence type="ECO:0000313" key="14">
    <source>
        <dbReference type="Proteomes" id="UP000638848"/>
    </source>
</evidence>
<dbReference type="GO" id="GO:0005829">
    <property type="term" value="C:cytosol"/>
    <property type="evidence" value="ECO:0007669"/>
    <property type="project" value="TreeGrafter"/>
</dbReference>
<feature type="binding site" evidence="11">
    <location>
        <position position="82"/>
    </location>
    <ligand>
        <name>Zn(2+)</name>
        <dbReference type="ChEBI" id="CHEBI:29105"/>
    </ligand>
</feature>
<organism evidence="13 14">
    <name type="scientific">Kocuria dechangensis</name>
    <dbReference type="NCBI Taxonomy" id="1176249"/>
    <lineage>
        <taxon>Bacteria</taxon>
        <taxon>Bacillati</taxon>
        <taxon>Actinomycetota</taxon>
        <taxon>Actinomycetes</taxon>
        <taxon>Micrococcales</taxon>
        <taxon>Micrococcaceae</taxon>
        <taxon>Kocuria</taxon>
    </lineage>
</organism>
<name>A0A917LWH7_9MICC</name>
<gene>
    <name evidence="13" type="ORF">GCM10011374_27100</name>
</gene>
<dbReference type="EMBL" id="BMEQ01000015">
    <property type="protein sequence ID" value="GGG62487.1"/>
    <property type="molecule type" value="Genomic_DNA"/>
</dbReference>
<keyword evidence="7 11" id="KW-0862">Zinc</keyword>
<feature type="binding site" evidence="11">
    <location>
        <position position="85"/>
    </location>
    <ligand>
        <name>Zn(2+)</name>
        <dbReference type="ChEBI" id="CHEBI:29105"/>
    </ligand>
</feature>
<dbReference type="RefSeq" id="WP_188538065.1">
    <property type="nucleotide sequence ID" value="NZ_BMEQ01000015.1"/>
</dbReference>
<dbReference type="PANTHER" id="PTHR33202">
    <property type="entry name" value="ZINC UPTAKE REGULATION PROTEIN"/>
    <property type="match status" value="1"/>
</dbReference>
<comment type="similarity">
    <text evidence="2">Belongs to the Fur family.</text>
</comment>
<keyword evidence="10" id="KW-0804">Transcription</keyword>
<sequence length="132" mass="14633">MQRATRRRTVILELLEESAQFLGAQQIHRVLADRGQAMALATVYRALQALTDSGDLDVLRSEEGEHLYRRCPRRDRHHHLVCRACGAAVDLPGGPVEDWVAGLAREHGFVAVTPVVEFHGLCASCLEARGPR</sequence>
<feature type="binding site" evidence="12">
    <location>
        <position position="97"/>
    </location>
    <ligand>
        <name>Fe cation</name>
        <dbReference type="ChEBI" id="CHEBI:24875"/>
    </ligand>
</feature>
<evidence type="ECO:0000256" key="12">
    <source>
        <dbReference type="PIRSR" id="PIRSR602481-2"/>
    </source>
</evidence>
<dbReference type="CDD" id="cd07153">
    <property type="entry name" value="Fur_like"/>
    <property type="match status" value="1"/>
</dbReference>
<dbReference type="GO" id="GO:1900376">
    <property type="term" value="P:regulation of secondary metabolite biosynthetic process"/>
    <property type="evidence" value="ECO:0007669"/>
    <property type="project" value="TreeGrafter"/>
</dbReference>
<dbReference type="PANTHER" id="PTHR33202:SF2">
    <property type="entry name" value="FERRIC UPTAKE REGULATION PROTEIN"/>
    <property type="match status" value="1"/>
</dbReference>
<comment type="subunit">
    <text evidence="3">Homodimer.</text>
</comment>
<feature type="binding site" evidence="11">
    <location>
        <position position="122"/>
    </location>
    <ligand>
        <name>Zn(2+)</name>
        <dbReference type="ChEBI" id="CHEBI:29105"/>
    </ligand>
</feature>
<dbReference type="GO" id="GO:0008270">
    <property type="term" value="F:zinc ion binding"/>
    <property type="evidence" value="ECO:0007669"/>
    <property type="project" value="TreeGrafter"/>
</dbReference>
<keyword evidence="6 11" id="KW-0479">Metal-binding</keyword>
<keyword evidence="4" id="KW-0963">Cytoplasm</keyword>
<evidence type="ECO:0000256" key="3">
    <source>
        <dbReference type="ARBA" id="ARBA00011738"/>
    </source>
</evidence>
<dbReference type="InterPro" id="IPR002481">
    <property type="entry name" value="FUR"/>
</dbReference>
<evidence type="ECO:0000313" key="13">
    <source>
        <dbReference type="EMBL" id="GGG62487.1"/>
    </source>
</evidence>
<comment type="cofactor">
    <cofactor evidence="11">
        <name>Zn(2+)</name>
        <dbReference type="ChEBI" id="CHEBI:29105"/>
    </cofactor>
    <text evidence="11">Binds 1 zinc ion per subunit.</text>
</comment>
<reference evidence="13" key="1">
    <citation type="journal article" date="2014" name="Int. J. Syst. Evol. Microbiol.">
        <title>Complete genome sequence of Corynebacterium casei LMG S-19264T (=DSM 44701T), isolated from a smear-ripened cheese.</title>
        <authorList>
            <consortium name="US DOE Joint Genome Institute (JGI-PGF)"/>
            <person name="Walter F."/>
            <person name="Albersmeier A."/>
            <person name="Kalinowski J."/>
            <person name="Ruckert C."/>
        </authorList>
    </citation>
    <scope>NUCLEOTIDE SEQUENCE</scope>
    <source>
        <strain evidence="13">CGMCC 1.12187</strain>
    </source>
</reference>
<evidence type="ECO:0000256" key="9">
    <source>
        <dbReference type="ARBA" id="ARBA00023125"/>
    </source>
</evidence>
<reference evidence="13" key="2">
    <citation type="submission" date="2020-09" db="EMBL/GenBank/DDBJ databases">
        <authorList>
            <person name="Sun Q."/>
            <person name="Zhou Y."/>
        </authorList>
    </citation>
    <scope>NUCLEOTIDE SEQUENCE</scope>
    <source>
        <strain evidence="13">CGMCC 1.12187</strain>
    </source>
</reference>
<keyword evidence="12" id="KW-0408">Iron</keyword>
<evidence type="ECO:0000256" key="6">
    <source>
        <dbReference type="ARBA" id="ARBA00022723"/>
    </source>
</evidence>
<accession>A0A917LWH7</accession>
<evidence type="ECO:0000256" key="10">
    <source>
        <dbReference type="ARBA" id="ARBA00023163"/>
    </source>
</evidence>
<keyword evidence="5" id="KW-0678">Repressor</keyword>
<dbReference type="Proteomes" id="UP000638848">
    <property type="component" value="Unassembled WGS sequence"/>
</dbReference>
<dbReference type="Gene3D" id="3.30.1490.190">
    <property type="match status" value="1"/>
</dbReference>
<feature type="binding site" evidence="11">
    <location>
        <position position="125"/>
    </location>
    <ligand>
        <name>Zn(2+)</name>
        <dbReference type="ChEBI" id="CHEBI:29105"/>
    </ligand>
</feature>
<evidence type="ECO:0000256" key="8">
    <source>
        <dbReference type="ARBA" id="ARBA00023015"/>
    </source>
</evidence>
<dbReference type="GO" id="GO:0003700">
    <property type="term" value="F:DNA-binding transcription factor activity"/>
    <property type="evidence" value="ECO:0007669"/>
    <property type="project" value="InterPro"/>
</dbReference>
<comment type="subcellular location">
    <subcellularLocation>
        <location evidence="1">Cytoplasm</location>
    </subcellularLocation>
</comment>
<evidence type="ECO:0000256" key="2">
    <source>
        <dbReference type="ARBA" id="ARBA00007957"/>
    </source>
</evidence>
<comment type="caution">
    <text evidence="13">The sequence shown here is derived from an EMBL/GenBank/DDBJ whole genome shotgun (WGS) entry which is preliminary data.</text>
</comment>
<evidence type="ECO:0000256" key="4">
    <source>
        <dbReference type="ARBA" id="ARBA00022490"/>
    </source>
</evidence>
<dbReference type="GO" id="GO:0000976">
    <property type="term" value="F:transcription cis-regulatory region binding"/>
    <property type="evidence" value="ECO:0007669"/>
    <property type="project" value="TreeGrafter"/>
</dbReference>
<evidence type="ECO:0000256" key="11">
    <source>
        <dbReference type="PIRSR" id="PIRSR602481-1"/>
    </source>
</evidence>
<dbReference type="InterPro" id="IPR036388">
    <property type="entry name" value="WH-like_DNA-bd_sf"/>
</dbReference>
<keyword evidence="14" id="KW-1185">Reference proteome</keyword>
<comment type="cofactor">
    <cofactor evidence="12">
        <name>Mn(2+)</name>
        <dbReference type="ChEBI" id="CHEBI:29035"/>
    </cofactor>
    <cofactor evidence="12">
        <name>Fe(2+)</name>
        <dbReference type="ChEBI" id="CHEBI:29033"/>
    </cofactor>
    <text evidence="12">Binds 1 Mn(2+) or Fe(2+) ion per subunit.</text>
</comment>
<evidence type="ECO:0000256" key="1">
    <source>
        <dbReference type="ARBA" id="ARBA00004496"/>
    </source>
</evidence>
<keyword evidence="8" id="KW-0805">Transcription regulation</keyword>